<feature type="domain" description="PNPLA" evidence="5">
    <location>
        <begin position="6"/>
        <end position="164"/>
    </location>
</feature>
<evidence type="ECO:0000313" key="7">
    <source>
        <dbReference type="Proteomes" id="UP000011135"/>
    </source>
</evidence>
<keyword evidence="1 4" id="KW-0378">Hydrolase</keyword>
<evidence type="ECO:0000256" key="3">
    <source>
        <dbReference type="ARBA" id="ARBA00023098"/>
    </source>
</evidence>
<dbReference type="InterPro" id="IPR050301">
    <property type="entry name" value="NTE"/>
</dbReference>
<dbReference type="Pfam" id="PF01734">
    <property type="entry name" value="Patatin"/>
    <property type="match status" value="1"/>
</dbReference>
<dbReference type="eggNOG" id="COG1752">
    <property type="taxonomic scope" value="Bacteria"/>
</dbReference>
<dbReference type="PATRIC" id="fig|1237149.3.peg.4"/>
<feature type="short sequence motif" description="GXSXG" evidence="4">
    <location>
        <begin position="37"/>
        <end position="41"/>
    </location>
</feature>
<protein>
    <submittedName>
        <fullName evidence="6">Patatin</fullName>
    </submittedName>
</protein>
<dbReference type="GO" id="GO:0016787">
    <property type="term" value="F:hydrolase activity"/>
    <property type="evidence" value="ECO:0007669"/>
    <property type="project" value="UniProtKB-UniRule"/>
</dbReference>
<comment type="caution">
    <text evidence="6">The sequence shown here is derived from an EMBL/GenBank/DDBJ whole genome shotgun (WGS) entry which is preliminary data.</text>
</comment>
<keyword evidence="3 4" id="KW-0443">Lipid metabolism</keyword>
<keyword evidence="2 4" id="KW-0442">Lipid degradation</keyword>
<sequence>MKKVGLVLSGGGARGIAHLGVIKALEEAGLIFSAISGSSAGAIIGAFYAQGFTADEIICIVKEVKTYHFLLPSLSWKGLLKIDVIRRFADRHLRVTTFEELAIPLYVAATHLKSGRTKIFQSGDLVSALAASSCIPVLFDPVEYEGELYIDGGILNNLPVEPVRKSCDVVIGSHCNPVDHNFDAKNAKLVMERALLLAISCNVYSRSGLCDFFFEPKGLETYKVMDLSAVDDMYEIGYIEAKKQIEAQQIVERLNT</sequence>
<reference evidence="6 7" key="1">
    <citation type="submission" date="2012-12" db="EMBL/GenBank/DDBJ databases">
        <title>Genome assembly of Fulvivirga imtechensis AK7.</title>
        <authorList>
            <person name="Nupur N."/>
            <person name="Khatri I."/>
            <person name="Kumar R."/>
            <person name="Subramanian S."/>
            <person name="Pinnaka A."/>
        </authorList>
    </citation>
    <scope>NUCLEOTIDE SEQUENCE [LARGE SCALE GENOMIC DNA]</scope>
    <source>
        <strain evidence="6 7">AK7</strain>
    </source>
</reference>
<evidence type="ECO:0000256" key="1">
    <source>
        <dbReference type="ARBA" id="ARBA00022801"/>
    </source>
</evidence>
<feature type="short sequence motif" description="DGA/G" evidence="4">
    <location>
        <begin position="151"/>
        <end position="153"/>
    </location>
</feature>
<dbReference type="Proteomes" id="UP000011135">
    <property type="component" value="Unassembled WGS sequence"/>
</dbReference>
<dbReference type="AlphaFoldDB" id="L8JYI2"/>
<dbReference type="SUPFAM" id="SSF52151">
    <property type="entry name" value="FabD/lysophospholipase-like"/>
    <property type="match status" value="1"/>
</dbReference>
<evidence type="ECO:0000313" key="6">
    <source>
        <dbReference type="EMBL" id="ELR73840.1"/>
    </source>
</evidence>
<dbReference type="OrthoDB" id="9770965at2"/>
<keyword evidence="7" id="KW-1185">Reference proteome</keyword>
<dbReference type="GO" id="GO:0016042">
    <property type="term" value="P:lipid catabolic process"/>
    <property type="evidence" value="ECO:0007669"/>
    <property type="project" value="UniProtKB-UniRule"/>
</dbReference>
<dbReference type="InterPro" id="IPR016035">
    <property type="entry name" value="Acyl_Trfase/lysoPLipase"/>
</dbReference>
<dbReference type="PANTHER" id="PTHR14226:SF78">
    <property type="entry name" value="SLR0060 PROTEIN"/>
    <property type="match status" value="1"/>
</dbReference>
<accession>L8JYI2</accession>
<dbReference type="PROSITE" id="PS51635">
    <property type="entry name" value="PNPLA"/>
    <property type="match status" value="1"/>
</dbReference>
<dbReference type="PANTHER" id="PTHR14226">
    <property type="entry name" value="NEUROPATHY TARGET ESTERASE/SWISS CHEESE D.MELANOGASTER"/>
    <property type="match status" value="1"/>
</dbReference>
<dbReference type="RefSeq" id="WP_009577428.1">
    <property type="nucleotide sequence ID" value="NZ_AMZN01000001.1"/>
</dbReference>
<feature type="active site" description="Proton acceptor" evidence="4">
    <location>
        <position position="151"/>
    </location>
</feature>
<name>L8JYI2_9BACT</name>
<dbReference type="InterPro" id="IPR002641">
    <property type="entry name" value="PNPLA_dom"/>
</dbReference>
<feature type="active site" description="Nucleophile" evidence="4">
    <location>
        <position position="39"/>
    </location>
</feature>
<dbReference type="CDD" id="cd07205">
    <property type="entry name" value="Pat_PNPLA6_PNPLA7_NTE1_like"/>
    <property type="match status" value="1"/>
</dbReference>
<evidence type="ECO:0000256" key="4">
    <source>
        <dbReference type="PROSITE-ProRule" id="PRU01161"/>
    </source>
</evidence>
<dbReference type="STRING" id="1237149.C900_00004"/>
<evidence type="ECO:0000259" key="5">
    <source>
        <dbReference type="PROSITE" id="PS51635"/>
    </source>
</evidence>
<organism evidence="6 7">
    <name type="scientific">Fulvivirga imtechensis AK7</name>
    <dbReference type="NCBI Taxonomy" id="1237149"/>
    <lineage>
        <taxon>Bacteria</taxon>
        <taxon>Pseudomonadati</taxon>
        <taxon>Bacteroidota</taxon>
        <taxon>Cytophagia</taxon>
        <taxon>Cytophagales</taxon>
        <taxon>Fulvivirgaceae</taxon>
        <taxon>Fulvivirga</taxon>
    </lineage>
</organism>
<proteinExistence type="predicted"/>
<feature type="short sequence motif" description="GXGXXG" evidence="4">
    <location>
        <begin position="10"/>
        <end position="15"/>
    </location>
</feature>
<gene>
    <name evidence="6" type="ORF">C900_00004</name>
</gene>
<evidence type="ECO:0000256" key="2">
    <source>
        <dbReference type="ARBA" id="ARBA00022963"/>
    </source>
</evidence>
<dbReference type="EMBL" id="AMZN01000001">
    <property type="protein sequence ID" value="ELR73840.1"/>
    <property type="molecule type" value="Genomic_DNA"/>
</dbReference>
<dbReference type="Gene3D" id="3.40.1090.10">
    <property type="entry name" value="Cytosolic phospholipase A2 catalytic domain"/>
    <property type="match status" value="2"/>
</dbReference>